<name>A0A1X2GYH4_9FUNG</name>
<sequence>MGLHVIFLVFKTCQGTIRTEIAKKQQPLALRELLFPTEPVFWQSSSKVLQRGRPICSACLSSHSNRTSQVK</sequence>
<proteinExistence type="predicted"/>
<dbReference type="AlphaFoldDB" id="A0A1X2GYH4"/>
<dbReference type="Proteomes" id="UP000242146">
    <property type="component" value="Unassembled WGS sequence"/>
</dbReference>
<gene>
    <name evidence="1" type="ORF">DM01DRAFT_152621</name>
</gene>
<keyword evidence="2" id="KW-1185">Reference proteome</keyword>
<evidence type="ECO:0000313" key="1">
    <source>
        <dbReference type="EMBL" id="ORX63075.1"/>
    </source>
</evidence>
<organism evidence="1 2">
    <name type="scientific">Hesseltinella vesiculosa</name>
    <dbReference type="NCBI Taxonomy" id="101127"/>
    <lineage>
        <taxon>Eukaryota</taxon>
        <taxon>Fungi</taxon>
        <taxon>Fungi incertae sedis</taxon>
        <taxon>Mucoromycota</taxon>
        <taxon>Mucoromycotina</taxon>
        <taxon>Mucoromycetes</taxon>
        <taxon>Mucorales</taxon>
        <taxon>Cunninghamellaceae</taxon>
        <taxon>Hesseltinella</taxon>
    </lineage>
</organism>
<protein>
    <submittedName>
        <fullName evidence="1">Uncharacterized protein</fullName>
    </submittedName>
</protein>
<dbReference type="EMBL" id="MCGT01000001">
    <property type="protein sequence ID" value="ORX63075.1"/>
    <property type="molecule type" value="Genomic_DNA"/>
</dbReference>
<comment type="caution">
    <text evidence="1">The sequence shown here is derived from an EMBL/GenBank/DDBJ whole genome shotgun (WGS) entry which is preliminary data.</text>
</comment>
<reference evidence="1 2" key="1">
    <citation type="submission" date="2016-07" db="EMBL/GenBank/DDBJ databases">
        <title>Pervasive Adenine N6-methylation of Active Genes in Fungi.</title>
        <authorList>
            <consortium name="DOE Joint Genome Institute"/>
            <person name="Mondo S.J."/>
            <person name="Dannebaum R.O."/>
            <person name="Kuo R.C."/>
            <person name="Labutti K."/>
            <person name="Haridas S."/>
            <person name="Kuo A."/>
            <person name="Salamov A."/>
            <person name="Ahrendt S.R."/>
            <person name="Lipzen A."/>
            <person name="Sullivan W."/>
            <person name="Andreopoulos W.B."/>
            <person name="Clum A."/>
            <person name="Lindquist E."/>
            <person name="Daum C."/>
            <person name="Ramamoorthy G.K."/>
            <person name="Gryganskyi A."/>
            <person name="Culley D."/>
            <person name="Magnuson J.K."/>
            <person name="James T.Y."/>
            <person name="O'Malley M.A."/>
            <person name="Stajich J.E."/>
            <person name="Spatafora J.W."/>
            <person name="Visel A."/>
            <person name="Grigoriev I.V."/>
        </authorList>
    </citation>
    <scope>NUCLEOTIDE SEQUENCE [LARGE SCALE GENOMIC DNA]</scope>
    <source>
        <strain evidence="1 2">NRRL 3301</strain>
    </source>
</reference>
<accession>A0A1X2GYH4</accession>
<evidence type="ECO:0000313" key="2">
    <source>
        <dbReference type="Proteomes" id="UP000242146"/>
    </source>
</evidence>